<evidence type="ECO:0000313" key="5">
    <source>
        <dbReference type="Proteomes" id="UP000005435"/>
    </source>
</evidence>
<evidence type="ECO:0000259" key="3">
    <source>
        <dbReference type="Pfam" id="PF13354"/>
    </source>
</evidence>
<gene>
    <name evidence="4" type="ordered locus">Clocl_0587</name>
</gene>
<dbReference type="Pfam" id="PF13354">
    <property type="entry name" value="Beta-lactamase2"/>
    <property type="match status" value="1"/>
</dbReference>
<protein>
    <submittedName>
        <fullName evidence="4">Beta-lactamase class A</fullName>
    </submittedName>
</protein>
<dbReference type="InterPro" id="IPR000871">
    <property type="entry name" value="Beta-lactam_class-A"/>
</dbReference>
<dbReference type="GO" id="GO:0030655">
    <property type="term" value="P:beta-lactam antibiotic catabolic process"/>
    <property type="evidence" value="ECO:0007669"/>
    <property type="project" value="InterPro"/>
</dbReference>
<dbReference type="Gene3D" id="3.30.457.10">
    <property type="entry name" value="Copper amine oxidase-like, N-terminal domain"/>
    <property type="match status" value="1"/>
</dbReference>
<keyword evidence="1" id="KW-1133">Transmembrane helix</keyword>
<dbReference type="Gene3D" id="3.40.710.10">
    <property type="entry name" value="DD-peptidase/beta-lactamase superfamily"/>
    <property type="match status" value="1"/>
</dbReference>
<dbReference type="eggNOG" id="COG2367">
    <property type="taxonomic scope" value="Bacteria"/>
</dbReference>
<dbReference type="AlphaFoldDB" id="G8LTV1"/>
<dbReference type="SUPFAM" id="SSF55383">
    <property type="entry name" value="Copper amine oxidase, domain N"/>
    <property type="match status" value="1"/>
</dbReference>
<dbReference type="EMBL" id="CP003065">
    <property type="protein sequence ID" value="AEV67297.1"/>
    <property type="molecule type" value="Genomic_DNA"/>
</dbReference>
<accession>G8LTV1</accession>
<dbReference type="PANTHER" id="PTHR35333:SF3">
    <property type="entry name" value="BETA-LACTAMASE-TYPE TRANSPEPTIDASE FOLD CONTAINING PROTEIN"/>
    <property type="match status" value="1"/>
</dbReference>
<reference evidence="5" key="1">
    <citation type="submission" date="2011-12" db="EMBL/GenBank/DDBJ databases">
        <title>Complete sequence of Clostridium clariflavum DSM 19732.</title>
        <authorList>
            <consortium name="US DOE Joint Genome Institute"/>
            <person name="Lucas S."/>
            <person name="Han J."/>
            <person name="Lapidus A."/>
            <person name="Cheng J.-F."/>
            <person name="Goodwin L."/>
            <person name="Pitluck S."/>
            <person name="Peters L."/>
            <person name="Teshima H."/>
            <person name="Detter J.C."/>
            <person name="Han C."/>
            <person name="Tapia R."/>
            <person name="Land M."/>
            <person name="Hauser L."/>
            <person name="Kyrpides N."/>
            <person name="Ivanova N."/>
            <person name="Pagani I."/>
            <person name="Kitzmiller T."/>
            <person name="Lynd L."/>
            <person name="Izquierdo J."/>
            <person name="Woyke T."/>
        </authorList>
    </citation>
    <scope>NUCLEOTIDE SEQUENCE [LARGE SCALE GENOMIC DNA]</scope>
    <source>
        <strain evidence="5">DSM 19732 / NBRC 101661 / EBR45</strain>
    </source>
</reference>
<feature type="domain" description="Copper amine oxidase-like N-terminal" evidence="2">
    <location>
        <begin position="82"/>
        <end position="175"/>
    </location>
</feature>
<dbReference type="eggNOG" id="COG1638">
    <property type="taxonomic scope" value="Bacteria"/>
</dbReference>
<sequence>MVSFIIYNIDNKNYGLSGSKAMRRVVGIIFIIIINICFTSNFSLAKLSFNNEEAVKGISALFMVNNPFACVDGDFCLLDSENAQVEPIVVSGRTLIPVRFLAENFGFKVEWNAAKYTATISGYDKTIRLKPGSYEIKVNGSQMMLDVMPEIIQNRVYVPLRVICEIIDKKVSYKSGVILVTDSDKSIEDYSDKEFAQIYFSFVREKIIGERNIKPITKYEAATYFVNHILEYYNKSIPNMDLYFFPDYRDIPESSHYHCHLSVYLNLLKVEKGNFEPFRTLSDYEIEEALSRFEELLKNQPDLDFVNAKDMKKDLLSSINDVIKNETDIVRVSVYDFATGTTVSYNGQERFYPASLSKIVNLLCFFEEVQKGNFSLSSVYTLKQSDKYIRSTKVAGTGNLQYQANGTKYTYEDILSRMISLSDNVASNIIFDALGRERLDAFCEMYGLKDTRIYKKFYDGDKNFPSNYSTADDLTRMLVLLENRLSVEDNLSILGIEYMKETVNKDRIALYAPEDVVIANKVGFISRLSGDMALVYFPDREPIALTIVVEDDNLKAINQEKANELIGTLSREIIDYFRKENGPSLYIDGNLIQDRIGLRFINGRPYIKEHSMLEGYLTEYKIIGKEKYISLDSLAKDNNCTYLLKEYPQKAVCITNSTIP</sequence>
<dbReference type="SUPFAM" id="SSF56601">
    <property type="entry name" value="beta-lactamase/transpeptidase-like"/>
    <property type="match status" value="1"/>
</dbReference>
<proteinExistence type="predicted"/>
<keyword evidence="5" id="KW-1185">Reference proteome</keyword>
<evidence type="ECO:0000259" key="2">
    <source>
        <dbReference type="Pfam" id="PF07833"/>
    </source>
</evidence>
<dbReference type="Pfam" id="PF07833">
    <property type="entry name" value="Cu_amine_oxidN1"/>
    <property type="match status" value="1"/>
</dbReference>
<organism evidence="4 5">
    <name type="scientific">Acetivibrio clariflavus (strain DSM 19732 / NBRC 101661 / EBR45)</name>
    <name type="common">Clostridium clariflavum</name>
    <dbReference type="NCBI Taxonomy" id="720554"/>
    <lineage>
        <taxon>Bacteria</taxon>
        <taxon>Bacillati</taxon>
        <taxon>Bacillota</taxon>
        <taxon>Clostridia</taxon>
        <taxon>Eubacteriales</taxon>
        <taxon>Oscillospiraceae</taxon>
        <taxon>Acetivibrio</taxon>
    </lineage>
</organism>
<reference evidence="4 5" key="2">
    <citation type="journal article" date="2012" name="Stand. Genomic Sci.">
        <title>Complete Genome Sequence of Clostridium clariflavum DSM 19732.</title>
        <authorList>
            <person name="Izquierdo J.A."/>
            <person name="Goodwin L."/>
            <person name="Davenport K.W."/>
            <person name="Teshima H."/>
            <person name="Bruce D."/>
            <person name="Detter C."/>
            <person name="Tapia R."/>
            <person name="Han S."/>
            <person name="Land M."/>
            <person name="Hauser L."/>
            <person name="Jeffries C.D."/>
            <person name="Han J."/>
            <person name="Pitluck S."/>
            <person name="Nolan M."/>
            <person name="Chen A."/>
            <person name="Huntemann M."/>
            <person name="Mavromatis K."/>
            <person name="Mikhailova N."/>
            <person name="Liolios K."/>
            <person name="Woyke T."/>
            <person name="Lynd L.R."/>
        </authorList>
    </citation>
    <scope>NUCLEOTIDE SEQUENCE [LARGE SCALE GENOMIC DNA]</scope>
    <source>
        <strain evidence="5">DSM 19732 / NBRC 101661 / EBR45</strain>
    </source>
</reference>
<dbReference type="InterPro" id="IPR012338">
    <property type="entry name" value="Beta-lactam/transpept-like"/>
</dbReference>
<dbReference type="InterPro" id="IPR012854">
    <property type="entry name" value="Cu_amine_oxidase-like_N"/>
</dbReference>
<dbReference type="HOGENOM" id="CLU_415449_0_0_9"/>
<dbReference type="Proteomes" id="UP000005435">
    <property type="component" value="Chromosome"/>
</dbReference>
<dbReference type="GO" id="GO:0008800">
    <property type="term" value="F:beta-lactamase activity"/>
    <property type="evidence" value="ECO:0007669"/>
    <property type="project" value="InterPro"/>
</dbReference>
<dbReference type="InterPro" id="IPR036582">
    <property type="entry name" value="Mao_N_sf"/>
</dbReference>
<dbReference type="KEGG" id="ccl:Clocl_0587"/>
<evidence type="ECO:0000313" key="4">
    <source>
        <dbReference type="EMBL" id="AEV67297.1"/>
    </source>
</evidence>
<dbReference type="PANTHER" id="PTHR35333">
    <property type="entry name" value="BETA-LACTAMASE"/>
    <property type="match status" value="1"/>
</dbReference>
<keyword evidence="1" id="KW-0472">Membrane</keyword>
<evidence type="ECO:0000256" key="1">
    <source>
        <dbReference type="SAM" id="Phobius"/>
    </source>
</evidence>
<name>G8LTV1_ACECE</name>
<dbReference type="InterPro" id="IPR045155">
    <property type="entry name" value="Beta-lactam_cat"/>
</dbReference>
<keyword evidence="1" id="KW-0812">Transmembrane</keyword>
<dbReference type="GO" id="GO:0046677">
    <property type="term" value="P:response to antibiotic"/>
    <property type="evidence" value="ECO:0007669"/>
    <property type="project" value="InterPro"/>
</dbReference>
<feature type="transmembrane region" description="Helical" evidence="1">
    <location>
        <begin position="21"/>
        <end position="42"/>
    </location>
</feature>
<feature type="domain" description="Beta-lactamase class A catalytic" evidence="3">
    <location>
        <begin position="332"/>
        <end position="548"/>
    </location>
</feature>
<dbReference type="STRING" id="720554.Clocl_0587"/>